<dbReference type="Proteomes" id="UP000223913">
    <property type="component" value="Unassembled WGS sequence"/>
</dbReference>
<feature type="signal peptide" evidence="2">
    <location>
        <begin position="1"/>
        <end position="18"/>
    </location>
</feature>
<dbReference type="GO" id="GO:0016787">
    <property type="term" value="F:hydrolase activity"/>
    <property type="evidence" value="ECO:0007669"/>
    <property type="project" value="UniProtKB-KW"/>
</dbReference>
<dbReference type="InterPro" id="IPR012338">
    <property type="entry name" value="Beta-lactam/transpept-like"/>
</dbReference>
<comment type="caution">
    <text evidence="4">The sequence shown here is derived from an EMBL/GenBank/DDBJ whole genome shotgun (WGS) entry which is preliminary data.</text>
</comment>
<sequence length="373" mass="41959">MKFRILLYCLLLHLPSFAQSSIDPLLEKLREKMHTIYDTIDRAGAIFAVVLPDGTYGAVPVGYADQEAGIPMTAEHRMLGGSTGKIFVSAVIMQQVEKGVLDLDRPVREYLGHYDWYARVQNADQLTLRNLLRHSSGISRYVFEEQFQKDVLLDADRVWKPAELLAYVLDKDPLFAPGTDFAYSDTNYILAAMVLEEVTGKNMYKLVRKNVLKPFKLKRVSPQVDRKVKGLAVGYSGPDDPFFPGRTVKNGVYQYNLQFEWAGGGFVMNPQDLARAGKLIYEGKVFDPALLEDFFDGVDAKRLGGQWGLGVHITDTPYGKAYGHSGFFPGYITNMQYFPEKGIAIAYQTNTSDAANRALFLAMRDLVKLVMEY</sequence>
<feature type="chain" id="PRO_5012406699" description="Beta-lactamase-related domain-containing protein" evidence="2">
    <location>
        <begin position="19"/>
        <end position="373"/>
    </location>
</feature>
<dbReference type="Pfam" id="PF00144">
    <property type="entry name" value="Beta-lactamase"/>
    <property type="match status" value="1"/>
</dbReference>
<dbReference type="AlphaFoldDB" id="A0A2D0NJV2"/>
<feature type="domain" description="Beta-lactamase-related" evidence="3">
    <location>
        <begin position="39"/>
        <end position="356"/>
    </location>
</feature>
<proteinExistence type="predicted"/>
<protein>
    <recommendedName>
        <fullName evidence="3">Beta-lactamase-related domain-containing protein</fullName>
    </recommendedName>
</protein>
<evidence type="ECO:0000256" key="1">
    <source>
        <dbReference type="ARBA" id="ARBA00022801"/>
    </source>
</evidence>
<dbReference type="InterPro" id="IPR050789">
    <property type="entry name" value="Diverse_Enzym_Activities"/>
</dbReference>
<accession>A0A2D0NJV2</accession>
<reference evidence="4 5" key="1">
    <citation type="submission" date="2017-10" db="EMBL/GenBank/DDBJ databases">
        <title>The draft genome sequence of Lewinella nigricans NBRC 102662.</title>
        <authorList>
            <person name="Wang K."/>
        </authorList>
    </citation>
    <scope>NUCLEOTIDE SEQUENCE [LARGE SCALE GENOMIC DNA]</scope>
    <source>
        <strain evidence="4 5">NBRC 102662</strain>
    </source>
</reference>
<keyword evidence="5" id="KW-1185">Reference proteome</keyword>
<dbReference type="InterPro" id="IPR001466">
    <property type="entry name" value="Beta-lactam-related"/>
</dbReference>
<name>A0A2D0NJV2_FLAN2</name>
<dbReference type="OrthoDB" id="9793489at2"/>
<evidence type="ECO:0000259" key="3">
    <source>
        <dbReference type="Pfam" id="PF00144"/>
    </source>
</evidence>
<evidence type="ECO:0000313" key="5">
    <source>
        <dbReference type="Proteomes" id="UP000223913"/>
    </source>
</evidence>
<organism evidence="4 5">
    <name type="scientific">Flavilitoribacter nigricans (strain ATCC 23147 / DSM 23189 / NBRC 102662 / NCIMB 1420 / SS-2)</name>
    <name type="common">Lewinella nigricans</name>
    <dbReference type="NCBI Taxonomy" id="1122177"/>
    <lineage>
        <taxon>Bacteria</taxon>
        <taxon>Pseudomonadati</taxon>
        <taxon>Bacteroidota</taxon>
        <taxon>Saprospiria</taxon>
        <taxon>Saprospirales</taxon>
        <taxon>Lewinellaceae</taxon>
        <taxon>Flavilitoribacter</taxon>
    </lineage>
</organism>
<dbReference type="RefSeq" id="WP_099148236.1">
    <property type="nucleotide sequence ID" value="NZ_PDUD01000001.1"/>
</dbReference>
<dbReference type="SUPFAM" id="SSF56601">
    <property type="entry name" value="beta-lactamase/transpeptidase-like"/>
    <property type="match status" value="1"/>
</dbReference>
<evidence type="ECO:0000313" key="4">
    <source>
        <dbReference type="EMBL" id="PHN08646.1"/>
    </source>
</evidence>
<dbReference type="EMBL" id="PDUD01000001">
    <property type="protein sequence ID" value="PHN08646.1"/>
    <property type="molecule type" value="Genomic_DNA"/>
</dbReference>
<keyword evidence="1" id="KW-0378">Hydrolase</keyword>
<dbReference type="Gene3D" id="3.40.710.10">
    <property type="entry name" value="DD-peptidase/beta-lactamase superfamily"/>
    <property type="match status" value="1"/>
</dbReference>
<evidence type="ECO:0000256" key="2">
    <source>
        <dbReference type="SAM" id="SignalP"/>
    </source>
</evidence>
<keyword evidence="2" id="KW-0732">Signal</keyword>
<gene>
    <name evidence="4" type="ORF">CRP01_01670</name>
</gene>
<dbReference type="PANTHER" id="PTHR43283:SF11">
    <property type="entry name" value="BETA-LACTAMASE-RELATED DOMAIN-CONTAINING PROTEIN"/>
    <property type="match status" value="1"/>
</dbReference>
<dbReference type="PANTHER" id="PTHR43283">
    <property type="entry name" value="BETA-LACTAMASE-RELATED"/>
    <property type="match status" value="1"/>
</dbReference>